<dbReference type="RefSeq" id="WP_139716048.1">
    <property type="nucleotide sequence ID" value="NZ_CP040871.1"/>
</dbReference>
<protein>
    <recommendedName>
        <fullName evidence="3">Restriction endonuclease</fullName>
    </recommendedName>
</protein>
<gene>
    <name evidence="1" type="ORF">FHQ07_06530</name>
</gene>
<evidence type="ECO:0008006" key="3">
    <source>
        <dbReference type="Google" id="ProtNLM"/>
    </source>
</evidence>
<dbReference type="KEGG" id="thes:FHQ07_06530"/>
<accession>A0A5B7ZR97</accession>
<reference evidence="1 2" key="1">
    <citation type="submission" date="2019-06" db="EMBL/GenBank/DDBJ databases">
        <title>Thermomonas aquatica sp. nov., isolated from an industrial wastewater treatment plant.</title>
        <authorList>
            <person name="Jeon J.H."/>
            <person name="Park D.-S."/>
        </authorList>
    </citation>
    <scope>NUCLEOTIDE SEQUENCE [LARGE SCALE GENOMIC DNA]</scope>
    <source>
        <strain evidence="1 2">SY21</strain>
    </source>
</reference>
<dbReference type="REBASE" id="342883">
    <property type="entry name" value="TspSY21McrBCP"/>
</dbReference>
<evidence type="ECO:0000313" key="1">
    <source>
        <dbReference type="EMBL" id="QDA56996.1"/>
    </source>
</evidence>
<dbReference type="Proteomes" id="UP000308149">
    <property type="component" value="Chromosome"/>
</dbReference>
<dbReference type="OrthoDB" id="307209at2"/>
<organism evidence="1 2">
    <name type="scientific">Thermomonas aquatica</name>
    <dbReference type="NCBI Taxonomy" id="2202149"/>
    <lineage>
        <taxon>Bacteria</taxon>
        <taxon>Pseudomonadati</taxon>
        <taxon>Pseudomonadota</taxon>
        <taxon>Gammaproteobacteria</taxon>
        <taxon>Lysobacterales</taxon>
        <taxon>Lysobacteraceae</taxon>
        <taxon>Thermomonas</taxon>
    </lineage>
</organism>
<proteinExistence type="predicted"/>
<evidence type="ECO:0000313" key="2">
    <source>
        <dbReference type="Proteomes" id="UP000308149"/>
    </source>
</evidence>
<dbReference type="PANTHER" id="PTHR38733:SF1">
    <property type="entry name" value="TYPE IV METHYL-DIRECTED RESTRICTION ENZYME ECOKMCRBC"/>
    <property type="match status" value="1"/>
</dbReference>
<dbReference type="InterPro" id="IPR019292">
    <property type="entry name" value="McrC"/>
</dbReference>
<keyword evidence="2" id="KW-1185">Reference proteome</keyword>
<name>A0A5B7ZR97_9GAMM</name>
<dbReference type="PANTHER" id="PTHR38733">
    <property type="entry name" value="PROTEIN MCRC"/>
    <property type="match status" value="1"/>
</dbReference>
<dbReference type="AlphaFoldDB" id="A0A5B7ZR97"/>
<dbReference type="Pfam" id="PF10117">
    <property type="entry name" value="McrBC"/>
    <property type="match status" value="1"/>
</dbReference>
<dbReference type="EMBL" id="CP040871">
    <property type="protein sequence ID" value="QDA56996.1"/>
    <property type="molecule type" value="Genomic_DNA"/>
</dbReference>
<sequence>MSLITVREFARLSTAQTHPLSLDEATVSPAAFDWLCKESARLRPSGAVILELEDRQSLRLDNYVGVLEAPDGTRIEILPKAFDQAGDAPAARRLLRKMLQICINVRPRESSVTTLQTGSAPVNEWIFQQFVTELDWLLKHGLRFDYQRVQEEQRFLRGRLNLAKQVRQPPGRQHFFQIEHDIFSADRPENRLLKSALLEVCRLTRDSDTWRWSHQLAAMMHEVPPSPNVREDLAKWSDGRLLEAYRSIKPWCVLILHRLVPLSMVGTWVGPSLLFPMEVLFERYVSAQLVRQIGVLARLHPTPSSKFLCRHEGDNMFKLKPDFAILKSDQMLALLDTKWKQIDESLSNATDKYSLRQTDFYQMHAYGHRYLNGTGTLALIFPKTTLFRSPLPAFQFSDELALHVLPFDLDTDQLVGLERILPVARQLPDAA</sequence>